<evidence type="ECO:0000256" key="1">
    <source>
        <dbReference type="SAM" id="MobiDB-lite"/>
    </source>
</evidence>
<feature type="region of interest" description="Disordered" evidence="1">
    <location>
        <begin position="87"/>
        <end position="119"/>
    </location>
</feature>
<dbReference type="Proteomes" id="UP001320420">
    <property type="component" value="Unassembled WGS sequence"/>
</dbReference>
<feature type="compositionally biased region" description="Basic residues" evidence="1">
    <location>
        <begin position="276"/>
        <end position="299"/>
    </location>
</feature>
<dbReference type="EMBL" id="JAKJXP020000017">
    <property type="protein sequence ID" value="KAK7754903.1"/>
    <property type="molecule type" value="Genomic_DNA"/>
</dbReference>
<gene>
    <name evidence="2" type="ORF">SLS62_003217</name>
</gene>
<accession>A0AAN9UVE1</accession>
<name>A0AAN9UVE1_9PEZI</name>
<keyword evidence="3" id="KW-1185">Reference proteome</keyword>
<reference evidence="2 3" key="1">
    <citation type="submission" date="2024-02" db="EMBL/GenBank/DDBJ databases">
        <title>De novo assembly and annotation of 12 fungi associated with fruit tree decline syndrome in Ontario, Canada.</title>
        <authorList>
            <person name="Sulman M."/>
            <person name="Ellouze W."/>
            <person name="Ilyukhin E."/>
        </authorList>
    </citation>
    <scope>NUCLEOTIDE SEQUENCE [LARGE SCALE GENOMIC DNA]</scope>
    <source>
        <strain evidence="2 3">M11/M66-122</strain>
    </source>
</reference>
<dbReference type="AlphaFoldDB" id="A0AAN9UVE1"/>
<dbReference type="InterPro" id="IPR018555">
    <property type="entry name" value="C630.06c-like"/>
</dbReference>
<feature type="compositionally biased region" description="Low complexity" evidence="1">
    <location>
        <begin position="93"/>
        <end position="107"/>
    </location>
</feature>
<evidence type="ECO:0000313" key="2">
    <source>
        <dbReference type="EMBL" id="KAK7754903.1"/>
    </source>
</evidence>
<comment type="caution">
    <text evidence="2">The sequence shown here is derived from an EMBL/GenBank/DDBJ whole genome shotgun (WGS) entry which is preliminary data.</text>
</comment>
<protein>
    <submittedName>
        <fullName evidence="2">Uncharacterized protein</fullName>
    </submittedName>
</protein>
<feature type="compositionally biased region" description="Polar residues" evidence="1">
    <location>
        <begin position="308"/>
        <end position="318"/>
    </location>
</feature>
<proteinExistence type="predicted"/>
<dbReference type="Pfam" id="PF09428">
    <property type="entry name" value="DUF2011"/>
    <property type="match status" value="1"/>
</dbReference>
<feature type="region of interest" description="Disordered" evidence="1">
    <location>
        <begin position="41"/>
        <end position="60"/>
    </location>
</feature>
<sequence length="318" mass="35257">MATTKRATLLTENGGEVQDIVVLLGWSGSLAIINTNQEARSSANVRREDLYDSSADEGDVRDEEVDAALRDKLNAQLSGLLSFSRADTSVDAQQQQHQHQQQLDAAPGPAPDHDGDDDDAEDLAFSFRLFRDEAPSHKVVLEKDEALEKAGGGGFVVARRPTSYYLAEKPSQDAMASFRAAAVTPDHLLQDAGKRRWGLEKPWRVTNITISTRGVGMGLLNSHAEGPAVAGKESADGKKRPGKRRRIILRTRQKARKEREEAEKLKLVEKEQHIIDKKKRLNREKKLKRRAKEREKKHTMKGEGQASEPGSSRATSPE</sequence>
<evidence type="ECO:0000313" key="3">
    <source>
        <dbReference type="Proteomes" id="UP001320420"/>
    </source>
</evidence>
<organism evidence="2 3">
    <name type="scientific">Diatrype stigma</name>
    <dbReference type="NCBI Taxonomy" id="117547"/>
    <lineage>
        <taxon>Eukaryota</taxon>
        <taxon>Fungi</taxon>
        <taxon>Dikarya</taxon>
        <taxon>Ascomycota</taxon>
        <taxon>Pezizomycotina</taxon>
        <taxon>Sordariomycetes</taxon>
        <taxon>Xylariomycetidae</taxon>
        <taxon>Xylariales</taxon>
        <taxon>Diatrypaceae</taxon>
        <taxon>Diatrype</taxon>
    </lineage>
</organism>
<feature type="region of interest" description="Disordered" evidence="1">
    <location>
        <begin position="274"/>
        <end position="318"/>
    </location>
</feature>